<dbReference type="PROSITE" id="PS50949">
    <property type="entry name" value="HTH_GNTR"/>
    <property type="match status" value="1"/>
</dbReference>
<evidence type="ECO:0000256" key="1">
    <source>
        <dbReference type="ARBA" id="ARBA00023015"/>
    </source>
</evidence>
<dbReference type="SUPFAM" id="SSF46785">
    <property type="entry name" value="Winged helix' DNA-binding domain"/>
    <property type="match status" value="1"/>
</dbReference>
<dbReference type="eggNOG" id="COG2188">
    <property type="taxonomic scope" value="Bacteria"/>
</dbReference>
<dbReference type="SMART" id="SM00345">
    <property type="entry name" value="HTH_GNTR"/>
    <property type="match status" value="1"/>
</dbReference>
<name>A0A087D5D1_9BIFI</name>
<dbReference type="Gene3D" id="3.40.1410.10">
    <property type="entry name" value="Chorismate lyase-like"/>
    <property type="match status" value="1"/>
</dbReference>
<gene>
    <name evidence="5" type="ORF">BSCA_1584</name>
</gene>
<dbReference type="InterPro" id="IPR036388">
    <property type="entry name" value="WH-like_DNA-bd_sf"/>
</dbReference>
<dbReference type="OrthoDB" id="8584262at2"/>
<keyword evidence="3" id="KW-0804">Transcription</keyword>
<dbReference type="InterPro" id="IPR011663">
    <property type="entry name" value="UTRA"/>
</dbReference>
<dbReference type="GO" id="GO:0003700">
    <property type="term" value="F:DNA-binding transcription factor activity"/>
    <property type="evidence" value="ECO:0007669"/>
    <property type="project" value="InterPro"/>
</dbReference>
<dbReference type="STRING" id="158787.BSCA_1584"/>
<dbReference type="EMBL" id="JGZO01000029">
    <property type="protein sequence ID" value="KFI90731.1"/>
    <property type="molecule type" value="Genomic_DNA"/>
</dbReference>
<dbReference type="GO" id="GO:0003677">
    <property type="term" value="F:DNA binding"/>
    <property type="evidence" value="ECO:0007669"/>
    <property type="project" value="UniProtKB-KW"/>
</dbReference>
<evidence type="ECO:0000313" key="5">
    <source>
        <dbReference type="EMBL" id="KFI90731.1"/>
    </source>
</evidence>
<dbReference type="SMART" id="SM00866">
    <property type="entry name" value="UTRA"/>
    <property type="match status" value="1"/>
</dbReference>
<dbReference type="Proteomes" id="UP000029033">
    <property type="component" value="Unassembled WGS sequence"/>
</dbReference>
<dbReference type="GO" id="GO:0045892">
    <property type="term" value="P:negative regulation of DNA-templated transcription"/>
    <property type="evidence" value="ECO:0007669"/>
    <property type="project" value="TreeGrafter"/>
</dbReference>
<dbReference type="RefSeq" id="WP_033518343.1">
    <property type="nucleotide sequence ID" value="NZ_CAUPKV010000041.1"/>
</dbReference>
<dbReference type="Gene3D" id="1.10.10.10">
    <property type="entry name" value="Winged helix-like DNA-binding domain superfamily/Winged helix DNA-binding domain"/>
    <property type="match status" value="1"/>
</dbReference>
<proteinExistence type="predicted"/>
<dbReference type="InterPro" id="IPR050679">
    <property type="entry name" value="Bact_HTH_transcr_reg"/>
</dbReference>
<evidence type="ECO:0000259" key="4">
    <source>
        <dbReference type="PROSITE" id="PS50949"/>
    </source>
</evidence>
<feature type="domain" description="HTH gntR-type" evidence="4">
    <location>
        <begin position="5"/>
        <end position="71"/>
    </location>
</feature>
<keyword evidence="2" id="KW-0238">DNA-binding</keyword>
<dbReference type="CDD" id="cd07377">
    <property type="entry name" value="WHTH_GntR"/>
    <property type="match status" value="1"/>
</dbReference>
<organism evidence="5 6">
    <name type="scientific">Bifidobacterium scardovii</name>
    <dbReference type="NCBI Taxonomy" id="158787"/>
    <lineage>
        <taxon>Bacteria</taxon>
        <taxon>Bacillati</taxon>
        <taxon>Actinomycetota</taxon>
        <taxon>Actinomycetes</taxon>
        <taxon>Bifidobacteriales</taxon>
        <taxon>Bifidobacteriaceae</taxon>
        <taxon>Bifidobacterium</taxon>
    </lineage>
</organism>
<reference evidence="5 6" key="1">
    <citation type="submission" date="2014-03" db="EMBL/GenBank/DDBJ databases">
        <title>Genomics of Bifidobacteria.</title>
        <authorList>
            <person name="Ventura M."/>
            <person name="Milani C."/>
            <person name="Lugli G.A."/>
        </authorList>
    </citation>
    <scope>NUCLEOTIDE SEQUENCE [LARGE SCALE GENOMIC DNA]</scope>
    <source>
        <strain evidence="5 6">LMG 21589</strain>
    </source>
</reference>
<dbReference type="InterPro" id="IPR036390">
    <property type="entry name" value="WH_DNA-bd_sf"/>
</dbReference>
<comment type="caution">
    <text evidence="5">The sequence shown here is derived from an EMBL/GenBank/DDBJ whole genome shotgun (WGS) entry which is preliminary data.</text>
</comment>
<protein>
    <submittedName>
        <fullName evidence="5">UbiC transcription regulator-associated domain protein</fullName>
    </submittedName>
</protein>
<keyword evidence="6" id="KW-1185">Reference proteome</keyword>
<dbReference type="PANTHER" id="PTHR44846:SF1">
    <property type="entry name" value="MANNOSYL-D-GLYCERATE TRANSPORT_METABOLISM SYSTEM REPRESSOR MNGR-RELATED"/>
    <property type="match status" value="1"/>
</dbReference>
<dbReference type="InterPro" id="IPR028978">
    <property type="entry name" value="Chorismate_lyase_/UTRA_dom_sf"/>
</dbReference>
<dbReference type="InterPro" id="IPR000524">
    <property type="entry name" value="Tscrpt_reg_HTH_GntR"/>
</dbReference>
<keyword evidence="1" id="KW-0805">Transcription regulation</keyword>
<dbReference type="PRINTS" id="PR00035">
    <property type="entry name" value="HTHGNTR"/>
</dbReference>
<evidence type="ECO:0000256" key="3">
    <source>
        <dbReference type="ARBA" id="ARBA00023163"/>
    </source>
</evidence>
<sequence>MAEGVPKYVAVRDNLRQRIQAMQPGEKLPAEPELCDQYGVSRITLRHAIGDLIYEGLLVREQGRGTFRTDVGPADSPSGSRRRSLDDFIFGFSPRSADPGGTVKTKVLDNSIVRNGGAAAQLGLDKETELIRIERLRYVDDGVRQHSVIYVAAARFPRLHDEGFAFDSLYEYLESTYAIRLVENDVTARVRVLDGRMAWHFGVADGAPVLEIDSTVIDEFGSTIAFSTTLHAPDDSEISFIIHSQRDAGPVQS</sequence>
<dbReference type="Pfam" id="PF07702">
    <property type="entry name" value="UTRA"/>
    <property type="match status" value="1"/>
</dbReference>
<evidence type="ECO:0000256" key="2">
    <source>
        <dbReference type="ARBA" id="ARBA00023125"/>
    </source>
</evidence>
<dbReference type="AlphaFoldDB" id="A0A087D5D1"/>
<dbReference type="Pfam" id="PF00392">
    <property type="entry name" value="GntR"/>
    <property type="match status" value="1"/>
</dbReference>
<dbReference type="PANTHER" id="PTHR44846">
    <property type="entry name" value="MANNOSYL-D-GLYCERATE TRANSPORT/METABOLISM SYSTEM REPRESSOR MNGR-RELATED"/>
    <property type="match status" value="1"/>
</dbReference>
<evidence type="ECO:0000313" key="6">
    <source>
        <dbReference type="Proteomes" id="UP000029033"/>
    </source>
</evidence>
<dbReference type="GeneID" id="85166937"/>
<dbReference type="SUPFAM" id="SSF64288">
    <property type="entry name" value="Chorismate lyase-like"/>
    <property type="match status" value="1"/>
</dbReference>
<accession>A0A087D5D1</accession>